<dbReference type="Proteomes" id="UP000183180">
    <property type="component" value="Unassembled WGS sequence"/>
</dbReference>
<dbReference type="STRING" id="158898.SAMN04488548_1342974"/>
<feature type="region of interest" description="Disordered" evidence="1">
    <location>
        <begin position="1"/>
        <end position="26"/>
    </location>
</feature>
<dbReference type="RefSeq" id="WP_074851593.1">
    <property type="nucleotide sequence ID" value="NZ_FNLM01000034.1"/>
</dbReference>
<accession>A0A1H2K8H2</accession>
<gene>
    <name evidence="2" type="ORF">SAMN04488548_1342974</name>
</gene>
<sequence>MRRFTIPDHNRLQATADQLEADGSRNADEYRKRYEAAQSAYDSIVELGKHSAAVQGDETNWGKSDYQRGESIARFLVEDGWTPPNPMGVEHDPDVAPFSSETKG</sequence>
<evidence type="ECO:0000256" key="1">
    <source>
        <dbReference type="SAM" id="MobiDB-lite"/>
    </source>
</evidence>
<protein>
    <submittedName>
        <fullName evidence="2">Uncharacterized protein</fullName>
    </submittedName>
</protein>
<name>A0A1H2K8H2_9ACTN</name>
<feature type="region of interest" description="Disordered" evidence="1">
    <location>
        <begin position="83"/>
        <end position="104"/>
    </location>
</feature>
<dbReference type="AlphaFoldDB" id="A0A1H2K8H2"/>
<evidence type="ECO:0000313" key="2">
    <source>
        <dbReference type="EMBL" id="SDU65027.1"/>
    </source>
</evidence>
<dbReference type="EMBL" id="FNLM01000034">
    <property type="protein sequence ID" value="SDU65027.1"/>
    <property type="molecule type" value="Genomic_DNA"/>
</dbReference>
<reference evidence="2 3" key="1">
    <citation type="submission" date="2016-10" db="EMBL/GenBank/DDBJ databases">
        <authorList>
            <person name="de Groot N.N."/>
        </authorList>
    </citation>
    <scope>NUCLEOTIDE SEQUENCE [LARGE SCALE GENOMIC DNA]</scope>
    <source>
        <strain evidence="2 3">DSM 44215</strain>
    </source>
</reference>
<evidence type="ECO:0000313" key="3">
    <source>
        <dbReference type="Proteomes" id="UP000183180"/>
    </source>
</evidence>
<proteinExistence type="predicted"/>
<dbReference type="OrthoDB" id="494153at2"/>
<organism evidence="2 3">
    <name type="scientific">Gordonia westfalica</name>
    <dbReference type="NCBI Taxonomy" id="158898"/>
    <lineage>
        <taxon>Bacteria</taxon>
        <taxon>Bacillati</taxon>
        <taxon>Actinomycetota</taxon>
        <taxon>Actinomycetes</taxon>
        <taxon>Mycobacteriales</taxon>
        <taxon>Gordoniaceae</taxon>
        <taxon>Gordonia</taxon>
    </lineage>
</organism>
<feature type="compositionally biased region" description="Basic and acidic residues" evidence="1">
    <location>
        <begin position="1"/>
        <end position="11"/>
    </location>
</feature>